<keyword evidence="4" id="KW-1185">Reference proteome</keyword>
<comment type="similarity">
    <text evidence="1">Belongs to the NAD(P)-dependent epimerase/dehydratase family.</text>
</comment>
<dbReference type="InterPro" id="IPR001509">
    <property type="entry name" value="Epimerase_deHydtase"/>
</dbReference>
<evidence type="ECO:0000256" key="1">
    <source>
        <dbReference type="ARBA" id="ARBA00007637"/>
    </source>
</evidence>
<dbReference type="Proteomes" id="UP000664781">
    <property type="component" value="Unassembled WGS sequence"/>
</dbReference>
<reference evidence="3" key="1">
    <citation type="submission" date="2021-03" db="EMBL/GenBank/DDBJ databases">
        <title>Streptomyces strains.</title>
        <authorList>
            <person name="Lund M.B."/>
            <person name="Toerring T."/>
        </authorList>
    </citation>
    <scope>NUCLEOTIDE SEQUENCE</scope>
    <source>
        <strain evidence="3">JCM 4242</strain>
    </source>
</reference>
<accession>A0A939FPE6</accession>
<evidence type="ECO:0000259" key="2">
    <source>
        <dbReference type="Pfam" id="PF01370"/>
    </source>
</evidence>
<dbReference type="Gene3D" id="3.40.50.720">
    <property type="entry name" value="NAD(P)-binding Rossmann-like Domain"/>
    <property type="match status" value="1"/>
</dbReference>
<feature type="domain" description="NAD-dependent epimerase/dehydratase" evidence="2">
    <location>
        <begin position="3"/>
        <end position="213"/>
    </location>
</feature>
<gene>
    <name evidence="3" type="ORF">J1792_16045</name>
</gene>
<dbReference type="EMBL" id="JAFMOF010000002">
    <property type="protein sequence ID" value="MBO0654228.1"/>
    <property type="molecule type" value="Genomic_DNA"/>
</dbReference>
<dbReference type="Pfam" id="PF01370">
    <property type="entry name" value="Epimerase"/>
    <property type="match status" value="1"/>
</dbReference>
<proteinExistence type="inferred from homology"/>
<evidence type="ECO:0000313" key="4">
    <source>
        <dbReference type="Proteomes" id="UP000664781"/>
    </source>
</evidence>
<dbReference type="AlphaFoldDB" id="A0A939FPE6"/>
<dbReference type="PANTHER" id="PTHR43000">
    <property type="entry name" value="DTDP-D-GLUCOSE 4,6-DEHYDRATASE-RELATED"/>
    <property type="match status" value="1"/>
</dbReference>
<evidence type="ECO:0000313" key="3">
    <source>
        <dbReference type="EMBL" id="MBO0654228.1"/>
    </source>
</evidence>
<protein>
    <submittedName>
        <fullName evidence="3">NAD-dependent epimerase/dehydratase family protein</fullName>
    </submittedName>
</protein>
<sequence>MRVLVTGAAGFIGRHLAGHLQHLGHTVRWIDKRNGLPTSDLQRLTIAVHDAAPDVIVHLGASCSTAVSLRDPVADFTDNVVGTFNVCEAARRKRTPVLFVSSVKVQPGADGLIAPLGQSKRTGEDYLRLYHQLYGVPYIINRPSTVYGPGQQGSAEAGWVTWFLRAALEEHPVTVHGDGTQSRDILFVSDFVALLVDQVEHFADYAGQTYDVGGGPDNEVSLNELLAALAHTDVSHDERLPGDLQRVVMDNTKVTAVRGWQPTTSWREGVRATLEHMERHA</sequence>
<comment type="caution">
    <text evidence="3">The sequence shown here is derived from an EMBL/GenBank/DDBJ whole genome shotgun (WGS) entry which is preliminary data.</text>
</comment>
<dbReference type="InterPro" id="IPR036291">
    <property type="entry name" value="NAD(P)-bd_dom_sf"/>
</dbReference>
<organism evidence="3 4">
    <name type="scientific">Streptomyces triculaminicus</name>
    <dbReference type="NCBI Taxonomy" id="2816232"/>
    <lineage>
        <taxon>Bacteria</taxon>
        <taxon>Bacillati</taxon>
        <taxon>Actinomycetota</taxon>
        <taxon>Actinomycetes</taxon>
        <taxon>Kitasatosporales</taxon>
        <taxon>Streptomycetaceae</taxon>
        <taxon>Streptomyces</taxon>
    </lineage>
</organism>
<name>A0A939FPE6_9ACTN</name>
<dbReference type="SUPFAM" id="SSF51735">
    <property type="entry name" value="NAD(P)-binding Rossmann-fold domains"/>
    <property type="match status" value="1"/>
</dbReference>
<dbReference type="RefSeq" id="WP_207247538.1">
    <property type="nucleotide sequence ID" value="NZ_JAFMOF010000002.1"/>
</dbReference>